<dbReference type="PANTHER" id="PTHR33881:SF7">
    <property type="entry name" value="NEUROGENIC LOCUS NOTCH-LIKE PROTEIN"/>
    <property type="match status" value="1"/>
</dbReference>
<reference evidence="1" key="2">
    <citation type="journal article" date="2024" name="Plant">
        <title>Genomic evolution and insights into agronomic trait innovations of Sesamum species.</title>
        <authorList>
            <person name="Miao H."/>
            <person name="Wang L."/>
            <person name="Qu L."/>
            <person name="Liu H."/>
            <person name="Sun Y."/>
            <person name="Le M."/>
            <person name="Wang Q."/>
            <person name="Wei S."/>
            <person name="Zheng Y."/>
            <person name="Lin W."/>
            <person name="Duan Y."/>
            <person name="Cao H."/>
            <person name="Xiong S."/>
            <person name="Wang X."/>
            <person name="Wei L."/>
            <person name="Li C."/>
            <person name="Ma Q."/>
            <person name="Ju M."/>
            <person name="Zhao R."/>
            <person name="Li G."/>
            <person name="Mu C."/>
            <person name="Tian Q."/>
            <person name="Mei H."/>
            <person name="Zhang T."/>
            <person name="Gao T."/>
            <person name="Zhang H."/>
        </authorList>
    </citation>
    <scope>NUCLEOTIDE SEQUENCE</scope>
    <source>
        <strain evidence="1">KEN8</strain>
    </source>
</reference>
<accession>A0AAW2IS05</accession>
<comment type="caution">
    <text evidence="1">The sequence shown here is derived from an EMBL/GenBank/DDBJ whole genome shotgun (WGS) entry which is preliminary data.</text>
</comment>
<dbReference type="AlphaFoldDB" id="A0AAW2IS05"/>
<proteinExistence type="predicted"/>
<organism evidence="1">
    <name type="scientific">Sesamum calycinum</name>
    <dbReference type="NCBI Taxonomy" id="2727403"/>
    <lineage>
        <taxon>Eukaryota</taxon>
        <taxon>Viridiplantae</taxon>
        <taxon>Streptophyta</taxon>
        <taxon>Embryophyta</taxon>
        <taxon>Tracheophyta</taxon>
        <taxon>Spermatophyta</taxon>
        <taxon>Magnoliopsida</taxon>
        <taxon>eudicotyledons</taxon>
        <taxon>Gunneridae</taxon>
        <taxon>Pentapetalae</taxon>
        <taxon>asterids</taxon>
        <taxon>lamiids</taxon>
        <taxon>Lamiales</taxon>
        <taxon>Pedaliaceae</taxon>
        <taxon>Sesamum</taxon>
    </lineage>
</organism>
<reference evidence="1" key="1">
    <citation type="submission" date="2020-06" db="EMBL/GenBank/DDBJ databases">
        <authorList>
            <person name="Li T."/>
            <person name="Hu X."/>
            <person name="Zhang T."/>
            <person name="Song X."/>
            <person name="Zhang H."/>
            <person name="Dai N."/>
            <person name="Sheng W."/>
            <person name="Hou X."/>
            <person name="Wei L."/>
        </authorList>
    </citation>
    <scope>NUCLEOTIDE SEQUENCE</scope>
    <source>
        <strain evidence="1">KEN8</strain>
        <tissue evidence="1">Leaf</tissue>
    </source>
</reference>
<dbReference type="Gene3D" id="2.10.25.10">
    <property type="entry name" value="Laminin"/>
    <property type="match status" value="1"/>
</dbReference>
<protein>
    <recommendedName>
        <fullName evidence="2">EGF-like domain-containing protein</fullName>
    </recommendedName>
</protein>
<name>A0AAW2IS05_9LAMI</name>
<evidence type="ECO:0008006" key="2">
    <source>
        <dbReference type="Google" id="ProtNLM"/>
    </source>
</evidence>
<dbReference type="EMBL" id="JACGWM010001995">
    <property type="protein sequence ID" value="KAL0284621.1"/>
    <property type="molecule type" value="Genomic_DNA"/>
</dbReference>
<gene>
    <name evidence="1" type="ORF">Scaly_2845100</name>
</gene>
<evidence type="ECO:0000313" key="1">
    <source>
        <dbReference type="EMBL" id="KAL0284621.1"/>
    </source>
</evidence>
<sequence>MVYTDVEIGNPCRENVCGKGSCVTTENSTFGFECECQHGWKQARSQDDEYLKFLPCVIPNCESLSLSPSSSYDWFRCVQTRIEPASGLIVEEVHATPPLRSRTPVYVKRDITIYSIPPLSHATKNLQTRGPESILTYEYLLSGAIGLDCPNLGLNMMASPPPSPILVDDSKSHAASLIPGAEFGWLIMATTLALAVWKHI</sequence>
<dbReference type="PANTHER" id="PTHR33881">
    <property type="entry name" value="NEUROGENIC LOCUS NOTCH-LIKE PROTEIN"/>
    <property type="match status" value="1"/>
</dbReference>